<reference evidence="6 8" key="1">
    <citation type="journal article" date="2012" name="Nature">
        <title>Algal genomes reveal evolutionary mosaicism and the fate of nucleomorphs.</title>
        <authorList>
            <consortium name="DOE Joint Genome Institute"/>
            <person name="Curtis B.A."/>
            <person name="Tanifuji G."/>
            <person name="Burki F."/>
            <person name="Gruber A."/>
            <person name="Irimia M."/>
            <person name="Maruyama S."/>
            <person name="Arias M.C."/>
            <person name="Ball S.G."/>
            <person name="Gile G.H."/>
            <person name="Hirakawa Y."/>
            <person name="Hopkins J.F."/>
            <person name="Kuo A."/>
            <person name="Rensing S.A."/>
            <person name="Schmutz J."/>
            <person name="Symeonidi A."/>
            <person name="Elias M."/>
            <person name="Eveleigh R.J."/>
            <person name="Herman E.K."/>
            <person name="Klute M.J."/>
            <person name="Nakayama T."/>
            <person name="Obornik M."/>
            <person name="Reyes-Prieto A."/>
            <person name="Armbrust E.V."/>
            <person name="Aves S.J."/>
            <person name="Beiko R.G."/>
            <person name="Coutinho P."/>
            <person name="Dacks J.B."/>
            <person name="Durnford D.G."/>
            <person name="Fast N.M."/>
            <person name="Green B.R."/>
            <person name="Grisdale C.J."/>
            <person name="Hempel F."/>
            <person name="Henrissat B."/>
            <person name="Hoppner M.P."/>
            <person name="Ishida K."/>
            <person name="Kim E."/>
            <person name="Koreny L."/>
            <person name="Kroth P.G."/>
            <person name="Liu Y."/>
            <person name="Malik S.B."/>
            <person name="Maier U.G."/>
            <person name="McRose D."/>
            <person name="Mock T."/>
            <person name="Neilson J.A."/>
            <person name="Onodera N.T."/>
            <person name="Poole A.M."/>
            <person name="Pritham E.J."/>
            <person name="Richards T.A."/>
            <person name="Rocap G."/>
            <person name="Roy S.W."/>
            <person name="Sarai C."/>
            <person name="Schaack S."/>
            <person name="Shirato S."/>
            <person name="Slamovits C.H."/>
            <person name="Spencer D.F."/>
            <person name="Suzuki S."/>
            <person name="Worden A.Z."/>
            <person name="Zauner S."/>
            <person name="Barry K."/>
            <person name="Bell C."/>
            <person name="Bharti A.K."/>
            <person name="Crow J.A."/>
            <person name="Grimwood J."/>
            <person name="Kramer R."/>
            <person name="Lindquist E."/>
            <person name="Lucas S."/>
            <person name="Salamov A."/>
            <person name="McFadden G.I."/>
            <person name="Lane C.E."/>
            <person name="Keeling P.J."/>
            <person name="Gray M.W."/>
            <person name="Grigoriev I.V."/>
            <person name="Archibald J.M."/>
        </authorList>
    </citation>
    <scope>NUCLEOTIDE SEQUENCE</scope>
    <source>
        <strain evidence="6 8">CCMP2712</strain>
    </source>
</reference>
<dbReference type="KEGG" id="gtt:GUITHDRAFT_165380"/>
<proteinExistence type="predicted"/>
<dbReference type="InterPro" id="IPR024934">
    <property type="entry name" value="Rubredoxin-like_dom"/>
</dbReference>
<dbReference type="RefSeq" id="XP_005824725.1">
    <property type="nucleotide sequence ID" value="XM_005824668.1"/>
</dbReference>
<feature type="domain" description="Rubredoxin-like" evidence="5">
    <location>
        <begin position="389"/>
        <end position="431"/>
    </location>
</feature>
<reference evidence="7" key="3">
    <citation type="submission" date="2015-06" db="UniProtKB">
        <authorList>
            <consortium name="EnsemblProtists"/>
        </authorList>
    </citation>
    <scope>IDENTIFICATION</scope>
</reference>
<feature type="transmembrane region" description="Helical" evidence="3">
    <location>
        <begin position="106"/>
        <end position="126"/>
    </location>
</feature>
<gene>
    <name evidence="6" type="ORF">GUITHDRAFT_165380</name>
</gene>
<dbReference type="EMBL" id="JH993055">
    <property type="protein sequence ID" value="EKX37745.1"/>
    <property type="molecule type" value="Genomic_DNA"/>
</dbReference>
<dbReference type="HOGENOM" id="CLU_632322_0_0_1"/>
<evidence type="ECO:0000313" key="7">
    <source>
        <dbReference type="EnsemblProtists" id="EKX37745"/>
    </source>
</evidence>
<feature type="signal peptide" evidence="4">
    <location>
        <begin position="1"/>
        <end position="21"/>
    </location>
</feature>
<keyword evidence="3" id="KW-0472">Membrane</keyword>
<dbReference type="OMA" id="NSCAYTI"/>
<reference evidence="8" key="2">
    <citation type="submission" date="2012-11" db="EMBL/GenBank/DDBJ databases">
        <authorList>
            <person name="Kuo A."/>
            <person name="Curtis B.A."/>
            <person name="Tanifuji G."/>
            <person name="Burki F."/>
            <person name="Gruber A."/>
            <person name="Irimia M."/>
            <person name="Maruyama S."/>
            <person name="Arias M.C."/>
            <person name="Ball S.G."/>
            <person name="Gile G.H."/>
            <person name="Hirakawa Y."/>
            <person name="Hopkins J.F."/>
            <person name="Rensing S.A."/>
            <person name="Schmutz J."/>
            <person name="Symeonidi A."/>
            <person name="Elias M."/>
            <person name="Eveleigh R.J."/>
            <person name="Herman E.K."/>
            <person name="Klute M.J."/>
            <person name="Nakayama T."/>
            <person name="Obornik M."/>
            <person name="Reyes-Prieto A."/>
            <person name="Armbrust E.V."/>
            <person name="Aves S.J."/>
            <person name="Beiko R.G."/>
            <person name="Coutinho P."/>
            <person name="Dacks J.B."/>
            <person name="Durnford D.G."/>
            <person name="Fast N.M."/>
            <person name="Green B.R."/>
            <person name="Grisdale C."/>
            <person name="Hempe F."/>
            <person name="Henrissat B."/>
            <person name="Hoppner M.P."/>
            <person name="Ishida K.-I."/>
            <person name="Kim E."/>
            <person name="Koreny L."/>
            <person name="Kroth P.G."/>
            <person name="Liu Y."/>
            <person name="Malik S.-B."/>
            <person name="Maier U.G."/>
            <person name="McRose D."/>
            <person name="Mock T."/>
            <person name="Neilson J.A."/>
            <person name="Onodera N.T."/>
            <person name="Poole A.M."/>
            <person name="Pritham E.J."/>
            <person name="Richards T.A."/>
            <person name="Rocap G."/>
            <person name="Roy S.W."/>
            <person name="Sarai C."/>
            <person name="Schaack S."/>
            <person name="Shirato S."/>
            <person name="Slamovits C.H."/>
            <person name="Spencer D.F."/>
            <person name="Suzuki S."/>
            <person name="Worden A.Z."/>
            <person name="Zauner S."/>
            <person name="Barry K."/>
            <person name="Bell C."/>
            <person name="Bharti A.K."/>
            <person name="Crow J.A."/>
            <person name="Grimwood J."/>
            <person name="Kramer R."/>
            <person name="Lindquist E."/>
            <person name="Lucas S."/>
            <person name="Salamov A."/>
            <person name="McFadden G.I."/>
            <person name="Lane C.E."/>
            <person name="Keeling P.J."/>
            <person name="Gray M.W."/>
            <person name="Grigoriev I.V."/>
            <person name="Archibald J.M."/>
        </authorList>
    </citation>
    <scope>NUCLEOTIDE SEQUENCE</scope>
    <source>
        <strain evidence="8">CCMP2712</strain>
    </source>
</reference>
<feature type="coiled-coil region" evidence="1">
    <location>
        <begin position="314"/>
        <end position="348"/>
    </location>
</feature>
<sequence>MHGSSALRALAIFLALSDALCFTPSLFLKHGQRHLQLARVSAKIQNRRHAQLRMEAEGPGLEGKSVVIVARDVAVARGPPQRQQEQQYYEEQPTPMGEMQMSKSGVNTMVLVSGAVAAAAGGYFGVKAYKARQQRLVEEFGYSMMMYWGDAKTSQETVKEYFGKVGPVINMFHKADMFREYSKRLAQDKALSITSLNDFTAVTKMMGVSSGMASKQIAKAAEELVPYPNPTETWERNANKPSVLGKLLWLTERCFPDPTTIQKLRSRFPKSYNDDVINVLQNTLTEQAYKDILNANGGPENGLQPGYDVLGLSKGDAEALIEKILEEKRLAEEEAARIAAEKAEEERVLKIREAAWKGQQEKLNLKDGKVKTHGEEPKKDEPVQRAEGTHEYECTVCGYTLFVAKGREFKFFGDNFKCPQCGAGKQYFKDNAAE</sequence>
<keyword evidence="8" id="KW-1185">Reference proteome</keyword>
<keyword evidence="4" id="KW-0732">Signal</keyword>
<evidence type="ECO:0000259" key="5">
    <source>
        <dbReference type="PROSITE" id="PS50903"/>
    </source>
</evidence>
<evidence type="ECO:0000256" key="2">
    <source>
        <dbReference type="SAM" id="MobiDB-lite"/>
    </source>
</evidence>
<dbReference type="AlphaFoldDB" id="L1IPJ7"/>
<dbReference type="OrthoDB" id="194772at2759"/>
<dbReference type="EnsemblProtists" id="EKX37745">
    <property type="protein sequence ID" value="EKX37745"/>
    <property type="gene ID" value="GUITHDRAFT_165380"/>
</dbReference>
<dbReference type="eggNOG" id="ENOG502S947">
    <property type="taxonomic scope" value="Eukaryota"/>
</dbReference>
<keyword evidence="3" id="KW-1133">Transmembrane helix</keyword>
<keyword evidence="1" id="KW-0175">Coiled coil</keyword>
<dbReference type="GeneID" id="17294519"/>
<dbReference type="PaxDb" id="55529-EKX37745"/>
<dbReference type="PROSITE" id="PS50903">
    <property type="entry name" value="RUBREDOXIN_LIKE"/>
    <property type="match status" value="1"/>
</dbReference>
<dbReference type="Gene3D" id="2.20.28.10">
    <property type="match status" value="1"/>
</dbReference>
<dbReference type="Proteomes" id="UP000011087">
    <property type="component" value="Unassembled WGS sequence"/>
</dbReference>
<keyword evidence="3" id="KW-0812">Transmembrane</keyword>
<dbReference type="GO" id="GO:0005506">
    <property type="term" value="F:iron ion binding"/>
    <property type="evidence" value="ECO:0007669"/>
    <property type="project" value="InterPro"/>
</dbReference>
<organism evidence="6">
    <name type="scientific">Guillardia theta (strain CCMP2712)</name>
    <name type="common">Cryptophyte</name>
    <dbReference type="NCBI Taxonomy" id="905079"/>
    <lineage>
        <taxon>Eukaryota</taxon>
        <taxon>Cryptophyceae</taxon>
        <taxon>Pyrenomonadales</taxon>
        <taxon>Geminigeraceae</taxon>
        <taxon>Guillardia</taxon>
    </lineage>
</organism>
<feature type="region of interest" description="Disordered" evidence="2">
    <location>
        <begin position="365"/>
        <end position="387"/>
    </location>
</feature>
<evidence type="ECO:0000256" key="1">
    <source>
        <dbReference type="SAM" id="Coils"/>
    </source>
</evidence>
<evidence type="ECO:0000256" key="4">
    <source>
        <dbReference type="SAM" id="SignalP"/>
    </source>
</evidence>
<feature type="chain" id="PRO_5008770323" description="Rubredoxin-like domain-containing protein" evidence="4">
    <location>
        <begin position="22"/>
        <end position="434"/>
    </location>
</feature>
<evidence type="ECO:0000313" key="8">
    <source>
        <dbReference type="Proteomes" id="UP000011087"/>
    </source>
</evidence>
<accession>L1IPJ7</accession>
<name>L1IPJ7_GUITC</name>
<dbReference type="SUPFAM" id="SSF57802">
    <property type="entry name" value="Rubredoxin-like"/>
    <property type="match status" value="1"/>
</dbReference>
<dbReference type="CDD" id="cd00350">
    <property type="entry name" value="rubredoxin_like"/>
    <property type="match status" value="1"/>
</dbReference>
<protein>
    <recommendedName>
        <fullName evidence="5">Rubredoxin-like domain-containing protein</fullName>
    </recommendedName>
</protein>
<evidence type="ECO:0000313" key="6">
    <source>
        <dbReference type="EMBL" id="EKX37745.1"/>
    </source>
</evidence>
<evidence type="ECO:0000256" key="3">
    <source>
        <dbReference type="SAM" id="Phobius"/>
    </source>
</evidence>